<dbReference type="Pfam" id="PF09180">
    <property type="entry name" value="ProRS-C_1"/>
    <property type="match status" value="1"/>
</dbReference>
<dbReference type="InterPro" id="IPR006195">
    <property type="entry name" value="aa-tRNA-synth_II"/>
</dbReference>
<dbReference type="InterPro" id="IPR017449">
    <property type="entry name" value="Pro-tRNA_synth_II"/>
</dbReference>
<dbReference type="FunFam" id="3.40.50.800:FF:000005">
    <property type="entry name" value="bifunctional glutamate/proline--tRNA ligase"/>
    <property type="match status" value="1"/>
</dbReference>
<feature type="coiled-coil region" evidence="9">
    <location>
        <begin position="369"/>
        <end position="422"/>
    </location>
</feature>
<comment type="catalytic activity">
    <reaction evidence="6 8">
        <text>tRNA(Pro) + L-proline + ATP = L-prolyl-tRNA(Pro) + AMP + diphosphate</text>
        <dbReference type="Rhea" id="RHEA:14305"/>
        <dbReference type="Rhea" id="RHEA-COMP:9700"/>
        <dbReference type="Rhea" id="RHEA-COMP:9702"/>
        <dbReference type="ChEBI" id="CHEBI:30616"/>
        <dbReference type="ChEBI" id="CHEBI:33019"/>
        <dbReference type="ChEBI" id="CHEBI:60039"/>
        <dbReference type="ChEBI" id="CHEBI:78442"/>
        <dbReference type="ChEBI" id="CHEBI:78532"/>
        <dbReference type="ChEBI" id="CHEBI:456215"/>
        <dbReference type="EC" id="6.1.1.15"/>
    </reaction>
</comment>
<comment type="similarity">
    <text evidence="7 8">Belongs to the class-II aminoacyl-tRNA synthetase family. ProS type 3 subfamily.</text>
</comment>
<dbReference type="GO" id="GO:0017101">
    <property type="term" value="C:aminoacyl-tRNA synthetase multienzyme complex"/>
    <property type="evidence" value="ECO:0007669"/>
    <property type="project" value="TreeGrafter"/>
</dbReference>
<dbReference type="HAMAP" id="MF_01571">
    <property type="entry name" value="Pro_tRNA_synth_type3"/>
    <property type="match status" value="1"/>
</dbReference>
<dbReference type="Pfam" id="PF00587">
    <property type="entry name" value="tRNA-synt_2b"/>
    <property type="match status" value="1"/>
</dbReference>
<dbReference type="GO" id="GO:0004827">
    <property type="term" value="F:proline-tRNA ligase activity"/>
    <property type="evidence" value="ECO:0007669"/>
    <property type="project" value="UniProtKB-UniRule"/>
</dbReference>
<dbReference type="SMART" id="SM00946">
    <property type="entry name" value="ProRS-C_1"/>
    <property type="match status" value="1"/>
</dbReference>
<dbReference type="PANTHER" id="PTHR43382">
    <property type="entry name" value="PROLYL-TRNA SYNTHETASE"/>
    <property type="match status" value="1"/>
</dbReference>
<evidence type="ECO:0000256" key="4">
    <source>
        <dbReference type="ARBA" id="ARBA00022917"/>
    </source>
</evidence>
<keyword evidence="2 8" id="KW-0547">Nucleotide-binding</keyword>
<evidence type="ECO:0000256" key="7">
    <source>
        <dbReference type="ARBA" id="ARBA00060806"/>
    </source>
</evidence>
<keyword evidence="5 8" id="KW-0030">Aminoacyl-tRNA synthetase</keyword>
<evidence type="ECO:0000256" key="8">
    <source>
        <dbReference type="HAMAP-Rule" id="MF_01571"/>
    </source>
</evidence>
<keyword evidence="1 8" id="KW-0436">Ligase</keyword>
<keyword evidence="8" id="KW-0963">Cytoplasm</keyword>
<comment type="subunit">
    <text evidence="8">Homodimer.</text>
</comment>
<evidence type="ECO:0000256" key="3">
    <source>
        <dbReference type="ARBA" id="ARBA00022840"/>
    </source>
</evidence>
<dbReference type="CDD" id="cd00778">
    <property type="entry name" value="ProRS_core_arch_euk"/>
    <property type="match status" value="1"/>
</dbReference>
<dbReference type="FunFam" id="3.30.930.10:FF:000037">
    <property type="entry name" value="Proline--tRNA ligase"/>
    <property type="match status" value="1"/>
</dbReference>
<evidence type="ECO:0000256" key="6">
    <source>
        <dbReference type="ARBA" id="ARBA00047671"/>
    </source>
</evidence>
<comment type="function">
    <text evidence="8">Catalyzes the attachment of proline to tRNA(Pro) in a two-step reaction: proline is first activated by ATP to form Pro-AMP and then transferred to the acceptor end of tRNA(Pro).</text>
</comment>
<dbReference type="SUPFAM" id="SSF55681">
    <property type="entry name" value="Class II aaRS and biotin synthetases"/>
    <property type="match status" value="1"/>
</dbReference>
<evidence type="ECO:0000259" key="10">
    <source>
        <dbReference type="PROSITE" id="PS50862"/>
    </source>
</evidence>
<evidence type="ECO:0000256" key="5">
    <source>
        <dbReference type="ARBA" id="ARBA00023146"/>
    </source>
</evidence>
<reference evidence="11 12" key="1">
    <citation type="submission" date="2018-06" db="EMBL/GenBank/DDBJ databases">
        <title>Extensive metabolic versatility and redundancy in microbially diverse, dynamic hydrothermal sediments.</title>
        <authorList>
            <person name="Dombrowski N."/>
            <person name="Teske A."/>
            <person name="Baker B.J."/>
        </authorList>
    </citation>
    <scope>NUCLEOTIDE SEQUENCE [LARGE SCALE GENOMIC DNA]</scope>
    <source>
        <strain evidence="11">B30_G17</strain>
    </source>
</reference>
<dbReference type="PANTHER" id="PTHR43382:SF2">
    <property type="entry name" value="BIFUNCTIONAL GLUTAMATE_PROLINE--TRNA LIGASE"/>
    <property type="match status" value="1"/>
</dbReference>
<dbReference type="SUPFAM" id="SSF52954">
    <property type="entry name" value="Class II aaRS ABD-related"/>
    <property type="match status" value="1"/>
</dbReference>
<dbReference type="InterPro" id="IPR004499">
    <property type="entry name" value="Pro-tRNA-ligase_IIa_arc-type"/>
</dbReference>
<comment type="subcellular location">
    <subcellularLocation>
        <location evidence="8">Cytoplasm</location>
    </subcellularLocation>
</comment>
<dbReference type="EMBL" id="QMQY01000040">
    <property type="protein sequence ID" value="RLE50859.1"/>
    <property type="molecule type" value="Genomic_DNA"/>
</dbReference>
<keyword evidence="9" id="KW-0175">Coiled coil</keyword>
<dbReference type="Gene3D" id="3.40.50.800">
    <property type="entry name" value="Anticodon-binding domain"/>
    <property type="match status" value="1"/>
</dbReference>
<sequence length="480" mass="55791">MSKPTREKWSSNFSEWFRWVLDGAELYDYRYPIKGCGVWRPYGFKLRRNILEIIRKLLDSTGHDEILLPLLIPETLLAKESEHVKGFEGQVYWVTRGGYDDLDVKLALRPTSETALAPMLKLWIKSHADLPIKIYQIVSVFRYETKATRPLIRVREITTFKEAHTAHATFEDSERQIKEAVEIYSRFFDELYIPYVINIRPSWDKFAGALYTIAFDTLMPDGRVMQIGTVHNLGQNFSKAFDITYLKVDGTHDYVWQTCYGISERVIAALISIHGDDRGLIIPPNIAPIQIVIIPIPYKGVEEIVDKACREVYGILVKAGFRVKYDDREDITPGSKFYDWELRGVPIRIEIGPKDVEEKSVTISRRDTLERVQCKIDELEDYLRKLMKELEESLKNRAWKWFREKIFRAENLEEAKKILEERKGIIELYWCGKEECGLKAEEEIGARVLGEAIDLKEEINGKCAICGNEAKKILRLAYTY</sequence>
<gene>
    <name evidence="8" type="primary">proS</name>
    <name evidence="11" type="ORF">DRJ21_01280</name>
</gene>
<dbReference type="InterPro" id="IPR002316">
    <property type="entry name" value="Pro-tRNA-ligase_IIa"/>
</dbReference>
<dbReference type="CDD" id="cd00862">
    <property type="entry name" value="ProRS_anticodon_zinc"/>
    <property type="match status" value="1"/>
</dbReference>
<evidence type="ECO:0000256" key="2">
    <source>
        <dbReference type="ARBA" id="ARBA00022741"/>
    </source>
</evidence>
<dbReference type="PRINTS" id="PR01046">
    <property type="entry name" value="TRNASYNTHPRO"/>
</dbReference>
<evidence type="ECO:0000313" key="11">
    <source>
        <dbReference type="EMBL" id="RLE50859.1"/>
    </source>
</evidence>
<dbReference type="Proteomes" id="UP000281962">
    <property type="component" value="Unassembled WGS sequence"/>
</dbReference>
<dbReference type="Gene3D" id="3.30.110.30">
    <property type="entry name" value="C-terminal domain of ProRS"/>
    <property type="match status" value="1"/>
</dbReference>
<dbReference type="InterPro" id="IPR002314">
    <property type="entry name" value="aa-tRNA-synt_IIb"/>
</dbReference>
<dbReference type="PROSITE" id="PS50862">
    <property type="entry name" value="AA_TRNA_LIGASE_II"/>
    <property type="match status" value="1"/>
</dbReference>
<feature type="domain" description="Aminoacyl-transfer RNA synthetases class-II family profile" evidence="10">
    <location>
        <begin position="39"/>
        <end position="283"/>
    </location>
</feature>
<evidence type="ECO:0000256" key="9">
    <source>
        <dbReference type="SAM" id="Coils"/>
    </source>
</evidence>
<dbReference type="InterPro" id="IPR016061">
    <property type="entry name" value="Pro-tRNA_ligase_II_C"/>
</dbReference>
<dbReference type="Gene3D" id="3.30.930.10">
    <property type="entry name" value="Bira Bifunctional Protein, Domain 2"/>
    <property type="match status" value="1"/>
</dbReference>
<dbReference type="GO" id="GO:0005737">
    <property type="term" value="C:cytoplasm"/>
    <property type="evidence" value="ECO:0007669"/>
    <property type="project" value="UniProtKB-SubCell"/>
</dbReference>
<dbReference type="InterPro" id="IPR033721">
    <property type="entry name" value="ProRS_core_arch_euk"/>
</dbReference>
<dbReference type="EC" id="6.1.1.15" evidence="8"/>
<dbReference type="InterPro" id="IPR036621">
    <property type="entry name" value="Anticodon-bd_dom_sf"/>
</dbReference>
<name>A0A497EUP9_9CREN</name>
<dbReference type="GO" id="GO:0005524">
    <property type="term" value="F:ATP binding"/>
    <property type="evidence" value="ECO:0007669"/>
    <property type="project" value="UniProtKB-UniRule"/>
</dbReference>
<comment type="caution">
    <text evidence="11">The sequence shown here is derived from an EMBL/GenBank/DDBJ whole genome shotgun (WGS) entry which is preliminary data.</text>
</comment>
<proteinExistence type="inferred from homology"/>
<organism evidence="11 12">
    <name type="scientific">Thermoproteota archaeon</name>
    <dbReference type="NCBI Taxonomy" id="2056631"/>
    <lineage>
        <taxon>Archaea</taxon>
        <taxon>Thermoproteota</taxon>
    </lineage>
</organism>
<dbReference type="Pfam" id="PF03129">
    <property type="entry name" value="HGTP_anticodon"/>
    <property type="match status" value="1"/>
</dbReference>
<dbReference type="AlphaFoldDB" id="A0A497EUP9"/>
<dbReference type="InterPro" id="IPR004154">
    <property type="entry name" value="Anticodon-bd"/>
</dbReference>
<evidence type="ECO:0000256" key="1">
    <source>
        <dbReference type="ARBA" id="ARBA00022598"/>
    </source>
</evidence>
<protein>
    <recommendedName>
        <fullName evidence="8">Proline--tRNA ligase</fullName>
        <ecNumber evidence="8">6.1.1.15</ecNumber>
    </recommendedName>
    <alternativeName>
        <fullName evidence="8">Prolyl-tRNA synthetase</fullName>
        <shortName evidence="8">ProRS</shortName>
    </alternativeName>
</protein>
<dbReference type="InterPro" id="IPR045864">
    <property type="entry name" value="aa-tRNA-synth_II/BPL/LPL"/>
</dbReference>
<keyword evidence="4 8" id="KW-0648">Protein biosynthesis</keyword>
<dbReference type="NCBIfam" id="TIGR00408">
    <property type="entry name" value="proS_fam_I"/>
    <property type="match status" value="1"/>
</dbReference>
<accession>A0A497EUP9</accession>
<evidence type="ECO:0000313" key="12">
    <source>
        <dbReference type="Proteomes" id="UP000281962"/>
    </source>
</evidence>
<dbReference type="SUPFAM" id="SSF64586">
    <property type="entry name" value="C-terminal domain of ProRS"/>
    <property type="match status" value="1"/>
</dbReference>
<keyword evidence="3 8" id="KW-0067">ATP-binding</keyword>
<dbReference type="GO" id="GO:0006433">
    <property type="term" value="P:prolyl-tRNA aminoacylation"/>
    <property type="evidence" value="ECO:0007669"/>
    <property type="project" value="UniProtKB-UniRule"/>
</dbReference>
<comment type="domain">
    <text evidence="8">Consists of three domains: the N-terminal catalytic domain, the anticodon-binding domain and the C-terminal extension.</text>
</comment>